<evidence type="ECO:0000313" key="2">
    <source>
        <dbReference type="EMBL" id="JAC93507.1"/>
    </source>
</evidence>
<dbReference type="InterPro" id="IPR051549">
    <property type="entry name" value="PEP_Utilizing_Enz"/>
</dbReference>
<dbReference type="PANTHER" id="PTHR43615">
    <property type="entry name" value="PHOSPHOENOLPYRUVATE SYNTHASE-RELATED"/>
    <property type="match status" value="1"/>
</dbReference>
<proteinExistence type="evidence at transcript level"/>
<dbReference type="PANTHER" id="PTHR43615:SF1">
    <property type="entry name" value="PPDK_N DOMAIN-CONTAINING PROTEIN"/>
    <property type="match status" value="1"/>
</dbReference>
<dbReference type="EMBL" id="GBIH01001203">
    <property type="protein sequence ID" value="JAC93507.1"/>
    <property type="molecule type" value="mRNA"/>
</dbReference>
<keyword evidence="1" id="KW-0732">Signal</keyword>
<name>A0A090X9Q4_IXORI</name>
<accession>A0A090X9Q4</accession>
<protein>
    <recommendedName>
        <fullName evidence="3">Secreted protein</fullName>
    </recommendedName>
</protein>
<feature type="signal peptide" evidence="1">
    <location>
        <begin position="1"/>
        <end position="19"/>
    </location>
</feature>
<organism evidence="2">
    <name type="scientific">Ixodes ricinus</name>
    <name type="common">Common tick</name>
    <name type="synonym">Acarus ricinus</name>
    <dbReference type="NCBI Taxonomy" id="34613"/>
    <lineage>
        <taxon>Eukaryota</taxon>
        <taxon>Metazoa</taxon>
        <taxon>Ecdysozoa</taxon>
        <taxon>Arthropoda</taxon>
        <taxon>Chelicerata</taxon>
        <taxon>Arachnida</taxon>
        <taxon>Acari</taxon>
        <taxon>Parasitiformes</taxon>
        <taxon>Ixodida</taxon>
        <taxon>Ixodoidea</taxon>
        <taxon>Ixodidae</taxon>
        <taxon>Ixodinae</taxon>
        <taxon>Ixodes</taxon>
    </lineage>
</organism>
<sequence length="129" mass="14656">MLLSFGNLMLLMILGSVYGDLTPEVFSDLATLLSKCEQVESADVPARLKELSGVTPQISNRTLHSSTIEDARTYLEQNNEEPGQLYRELIRCHGHRCLKEFDMLSIPWELDPEPLIKTLQVNTRTKVPR</sequence>
<evidence type="ECO:0008006" key="3">
    <source>
        <dbReference type="Google" id="ProtNLM"/>
    </source>
</evidence>
<dbReference type="AlphaFoldDB" id="A0A090X9Q4"/>
<evidence type="ECO:0000256" key="1">
    <source>
        <dbReference type="SAM" id="SignalP"/>
    </source>
</evidence>
<reference evidence="2" key="1">
    <citation type="journal article" date="2015" name="PLoS Negl. Trop. Dis.">
        <title>Deep Sequencing Analysis of the Ixodes ricinus Haemocytome.</title>
        <authorList>
            <person name="Kotsyfakis M."/>
            <person name="Kopacek P."/>
            <person name="Franta Z."/>
            <person name="Pedra J.H."/>
            <person name="Ribeiro J.M."/>
        </authorList>
    </citation>
    <scope>NUCLEOTIDE SEQUENCE</scope>
</reference>
<feature type="chain" id="PRO_5001866997" description="Secreted protein" evidence="1">
    <location>
        <begin position="20"/>
        <end position="129"/>
    </location>
</feature>